<accession>A0ABX0R1F1</accession>
<dbReference type="InterPro" id="IPR022441">
    <property type="entry name" value="Para_beta_helix_rpt-2"/>
</dbReference>
<evidence type="ECO:0000313" key="4">
    <source>
        <dbReference type="Proteomes" id="UP000780690"/>
    </source>
</evidence>
<comment type="caution">
    <text evidence="3">The sequence shown here is derived from an EMBL/GenBank/DDBJ whole genome shotgun (WGS) entry which is preliminary data.</text>
</comment>
<organism evidence="3 4">
    <name type="scientific">Candidatus Pantoea formicae</name>
    <dbReference type="NCBI Taxonomy" id="2608355"/>
    <lineage>
        <taxon>Bacteria</taxon>
        <taxon>Pseudomonadati</taxon>
        <taxon>Pseudomonadota</taxon>
        <taxon>Gammaproteobacteria</taxon>
        <taxon>Enterobacterales</taxon>
        <taxon>Erwiniaceae</taxon>
        <taxon>Pantoea</taxon>
    </lineage>
</organism>
<feature type="domain" description="Right handed beta helix" evidence="2">
    <location>
        <begin position="120"/>
        <end position="263"/>
    </location>
</feature>
<dbReference type="SMART" id="SM00710">
    <property type="entry name" value="PbH1"/>
    <property type="match status" value="7"/>
</dbReference>
<evidence type="ECO:0000313" key="3">
    <source>
        <dbReference type="EMBL" id="NIF03057.1"/>
    </source>
</evidence>
<dbReference type="Gene3D" id="2.160.20.10">
    <property type="entry name" value="Single-stranded right-handed beta-helix, Pectin lyase-like"/>
    <property type="match status" value="1"/>
</dbReference>
<dbReference type="InterPro" id="IPR012334">
    <property type="entry name" value="Pectin_lyas_fold"/>
</dbReference>
<sequence>MSFNKKSLSALLFLCVGSVNAEQACFLKEDVSGNVRLNRQCTYNTSILITQSDTTLDCNGATINANGFKDGITVSSNGKKTSNILIKNCKIDSAQDSAIRVSWLGPDTKKTNQPDRYLRTPHNISIENVVVTNSGKNGIYLDDFTSNITVKDSLISGSGATGIYIEHDSIRNLIINNTFTKNGFLNGKPRREAIAIDSSQKNTIAFNTFIRNGLGGVFLYKNCSERIHSGNQEIRKMHSDFNRIQNNVFKDEKVGVWLASRKNKNLEHMDCGDSSVDGLGRFFPDYADNNNVSNNKFISVERPIIDNGINNLITKNTNH</sequence>
<dbReference type="InterPro" id="IPR006626">
    <property type="entry name" value="PbH1"/>
</dbReference>
<dbReference type="Pfam" id="PF13229">
    <property type="entry name" value="Beta_helix"/>
    <property type="match status" value="1"/>
</dbReference>
<dbReference type="NCBIfam" id="TIGR03804">
    <property type="entry name" value="para_beta_helix"/>
    <property type="match status" value="1"/>
</dbReference>
<protein>
    <submittedName>
        <fullName evidence="3">Right-handed parallel beta-helix repeat-containing protein</fullName>
    </submittedName>
</protein>
<feature type="chain" id="PRO_5046049905" evidence="1">
    <location>
        <begin position="22"/>
        <end position="319"/>
    </location>
</feature>
<dbReference type="SUPFAM" id="SSF51126">
    <property type="entry name" value="Pectin lyase-like"/>
    <property type="match status" value="1"/>
</dbReference>
<keyword evidence="1" id="KW-0732">Signal</keyword>
<evidence type="ECO:0000259" key="2">
    <source>
        <dbReference type="Pfam" id="PF13229"/>
    </source>
</evidence>
<dbReference type="InterPro" id="IPR039448">
    <property type="entry name" value="Beta_helix"/>
</dbReference>
<proteinExistence type="predicted"/>
<feature type="signal peptide" evidence="1">
    <location>
        <begin position="1"/>
        <end position="21"/>
    </location>
</feature>
<reference evidence="3 4" key="1">
    <citation type="journal article" date="2019" name="bioRxiv">
        <title>Bacteria contribute to plant secondary compound degradation in a generalist herbivore system.</title>
        <authorList>
            <person name="Francoeur C.B."/>
            <person name="Khadempour L."/>
            <person name="Moreira-Soto R.D."/>
            <person name="Gotting K."/>
            <person name="Book A.J."/>
            <person name="Pinto-Tomas A.A."/>
            <person name="Keefover-Ring K."/>
            <person name="Currie C.R."/>
        </authorList>
    </citation>
    <scope>NUCLEOTIDE SEQUENCE [LARGE SCALE GENOMIC DNA]</scope>
    <source>
        <strain evidence="3 4">Acro-805</strain>
    </source>
</reference>
<dbReference type="Proteomes" id="UP000780690">
    <property type="component" value="Unassembled WGS sequence"/>
</dbReference>
<dbReference type="InterPro" id="IPR011050">
    <property type="entry name" value="Pectin_lyase_fold/virulence"/>
</dbReference>
<gene>
    <name evidence="3" type="ORF">F3J38_23940</name>
</gene>
<dbReference type="EMBL" id="VWXD01000013">
    <property type="protein sequence ID" value="NIF03057.1"/>
    <property type="molecule type" value="Genomic_DNA"/>
</dbReference>
<evidence type="ECO:0000256" key="1">
    <source>
        <dbReference type="SAM" id="SignalP"/>
    </source>
</evidence>
<keyword evidence="4" id="KW-1185">Reference proteome</keyword>
<name>A0ABX0R1F1_9GAMM</name>
<dbReference type="RefSeq" id="WP_167142917.1">
    <property type="nucleotide sequence ID" value="NZ_VWXD01000013.1"/>
</dbReference>